<dbReference type="Proteomes" id="UP001500466">
    <property type="component" value="Unassembled WGS sequence"/>
</dbReference>
<comment type="caution">
    <text evidence="3">The sequence shown here is derived from an EMBL/GenBank/DDBJ whole genome shotgun (WGS) entry which is preliminary data.</text>
</comment>
<dbReference type="PANTHER" id="PTHR24321:SF8">
    <property type="entry name" value="ESTRADIOL 17-BETA-DEHYDROGENASE 8-RELATED"/>
    <property type="match status" value="1"/>
</dbReference>
<gene>
    <name evidence="3" type="ORF">GCM10023205_55450</name>
</gene>
<organism evidence="3 4">
    <name type="scientific">Yinghuangia aomiensis</name>
    <dbReference type="NCBI Taxonomy" id="676205"/>
    <lineage>
        <taxon>Bacteria</taxon>
        <taxon>Bacillati</taxon>
        <taxon>Actinomycetota</taxon>
        <taxon>Actinomycetes</taxon>
        <taxon>Kitasatosporales</taxon>
        <taxon>Streptomycetaceae</taxon>
        <taxon>Yinghuangia</taxon>
    </lineage>
</organism>
<keyword evidence="4" id="KW-1185">Reference proteome</keyword>
<dbReference type="RefSeq" id="WP_345678419.1">
    <property type="nucleotide sequence ID" value="NZ_BAABHS010000021.1"/>
</dbReference>
<evidence type="ECO:0000256" key="1">
    <source>
        <dbReference type="ARBA" id="ARBA00006484"/>
    </source>
</evidence>
<keyword evidence="2" id="KW-0560">Oxidoreductase</keyword>
<comment type="similarity">
    <text evidence="1">Belongs to the short-chain dehydrogenases/reductases (SDR) family.</text>
</comment>
<dbReference type="NCBIfam" id="NF005559">
    <property type="entry name" value="PRK07231.1"/>
    <property type="match status" value="1"/>
</dbReference>
<proteinExistence type="inferred from homology"/>
<dbReference type="SUPFAM" id="SSF51735">
    <property type="entry name" value="NAD(P)-binding Rossmann-fold domains"/>
    <property type="match status" value="1"/>
</dbReference>
<dbReference type="InterPro" id="IPR020904">
    <property type="entry name" value="Sc_DH/Rdtase_CS"/>
</dbReference>
<accession>A0ABP9HV83</accession>
<name>A0ABP9HV83_9ACTN</name>
<dbReference type="PRINTS" id="PR00080">
    <property type="entry name" value="SDRFAMILY"/>
</dbReference>
<evidence type="ECO:0000313" key="4">
    <source>
        <dbReference type="Proteomes" id="UP001500466"/>
    </source>
</evidence>
<sequence length="251" mass="25968">MTSLDGKVAIITGAARGMGEAEARLLAAHGARVVLTDVLEEEGTAVAADIGSAALFVRHDVSSAEDWARVVAAAVETFGGVDVLVNNAAILRHALVMEETAENLERVLQVNLFGVFHGIQAVVPAMVERGGGSIINISSLAGLQGIPRHGAYGAAKWAVRGLTKTAALELGEDGIRVNSVHPGGVDTAMLGRSVERGRGNYPAVPLRRIGEPEDIGELVVFLASDASSWMTGTEFVIDGGSTAGIVPPMRG</sequence>
<protein>
    <submittedName>
        <fullName evidence="3">Glucose 1-dehydrogenase</fullName>
    </submittedName>
</protein>
<dbReference type="EMBL" id="BAABHS010000021">
    <property type="protein sequence ID" value="GAA4979677.1"/>
    <property type="molecule type" value="Genomic_DNA"/>
</dbReference>
<dbReference type="InterPro" id="IPR002347">
    <property type="entry name" value="SDR_fam"/>
</dbReference>
<dbReference type="Gene3D" id="3.40.50.720">
    <property type="entry name" value="NAD(P)-binding Rossmann-like Domain"/>
    <property type="match status" value="1"/>
</dbReference>
<dbReference type="PRINTS" id="PR00081">
    <property type="entry name" value="GDHRDH"/>
</dbReference>
<dbReference type="PROSITE" id="PS00061">
    <property type="entry name" value="ADH_SHORT"/>
    <property type="match status" value="1"/>
</dbReference>
<dbReference type="PANTHER" id="PTHR24321">
    <property type="entry name" value="DEHYDROGENASES, SHORT CHAIN"/>
    <property type="match status" value="1"/>
</dbReference>
<reference evidence="4" key="1">
    <citation type="journal article" date="2019" name="Int. J. Syst. Evol. Microbiol.">
        <title>The Global Catalogue of Microorganisms (GCM) 10K type strain sequencing project: providing services to taxonomists for standard genome sequencing and annotation.</title>
        <authorList>
            <consortium name="The Broad Institute Genomics Platform"/>
            <consortium name="The Broad Institute Genome Sequencing Center for Infectious Disease"/>
            <person name="Wu L."/>
            <person name="Ma J."/>
        </authorList>
    </citation>
    <scope>NUCLEOTIDE SEQUENCE [LARGE SCALE GENOMIC DNA]</scope>
    <source>
        <strain evidence="4">JCM 17986</strain>
    </source>
</reference>
<evidence type="ECO:0000256" key="2">
    <source>
        <dbReference type="ARBA" id="ARBA00023002"/>
    </source>
</evidence>
<dbReference type="Pfam" id="PF13561">
    <property type="entry name" value="adh_short_C2"/>
    <property type="match status" value="1"/>
</dbReference>
<dbReference type="InterPro" id="IPR036291">
    <property type="entry name" value="NAD(P)-bd_dom_sf"/>
</dbReference>
<evidence type="ECO:0000313" key="3">
    <source>
        <dbReference type="EMBL" id="GAA4979677.1"/>
    </source>
</evidence>